<dbReference type="PROSITE" id="PS00237">
    <property type="entry name" value="G_PROTEIN_RECEP_F1_1"/>
    <property type="match status" value="1"/>
</dbReference>
<protein>
    <recommendedName>
        <fullName evidence="14">G-protein coupled receptors family 1 profile domain-containing protein</fullName>
    </recommendedName>
</protein>
<evidence type="ECO:0000256" key="1">
    <source>
        <dbReference type="ARBA" id="ARBA00004651"/>
    </source>
</evidence>
<dbReference type="Proteomes" id="UP001066276">
    <property type="component" value="Chromosome 9"/>
</dbReference>
<dbReference type="Pfam" id="PF00001">
    <property type="entry name" value="7tm_1"/>
    <property type="match status" value="1"/>
</dbReference>
<keyword evidence="4 12" id="KW-0812">Transmembrane</keyword>
<dbReference type="PRINTS" id="PR01157">
    <property type="entry name" value="P2YPURNOCPTR"/>
</dbReference>
<evidence type="ECO:0000259" key="14">
    <source>
        <dbReference type="PROSITE" id="PS50262"/>
    </source>
</evidence>
<keyword evidence="6 12" id="KW-0297">G-protein coupled receptor</keyword>
<evidence type="ECO:0000256" key="4">
    <source>
        <dbReference type="ARBA" id="ARBA00022692"/>
    </source>
</evidence>
<feature type="transmembrane region" description="Helical" evidence="13">
    <location>
        <begin position="141"/>
        <end position="166"/>
    </location>
</feature>
<dbReference type="SUPFAM" id="SSF81321">
    <property type="entry name" value="Family A G protein-coupled receptor-like"/>
    <property type="match status" value="1"/>
</dbReference>
<evidence type="ECO:0000256" key="10">
    <source>
        <dbReference type="ARBA" id="ARBA00023180"/>
    </source>
</evidence>
<name>A0AAV7MU02_PLEWA</name>
<feature type="transmembrane region" description="Helical" evidence="13">
    <location>
        <begin position="272"/>
        <end position="295"/>
    </location>
</feature>
<evidence type="ECO:0000313" key="16">
    <source>
        <dbReference type="Proteomes" id="UP001066276"/>
    </source>
</evidence>
<feature type="transmembrane region" description="Helical" evidence="13">
    <location>
        <begin position="61"/>
        <end position="86"/>
    </location>
</feature>
<dbReference type="InterPro" id="IPR000276">
    <property type="entry name" value="GPCR_Rhodpsn"/>
</dbReference>
<evidence type="ECO:0000256" key="2">
    <source>
        <dbReference type="ARBA" id="ARBA00010663"/>
    </source>
</evidence>
<dbReference type="AlphaFoldDB" id="A0AAV7MU02"/>
<evidence type="ECO:0000256" key="7">
    <source>
        <dbReference type="ARBA" id="ARBA00023136"/>
    </source>
</evidence>
<keyword evidence="8" id="KW-1015">Disulfide bond</keyword>
<comment type="similarity">
    <text evidence="2 12">Belongs to the G-protein coupled receptor 1 family.</text>
</comment>
<reference evidence="15" key="1">
    <citation type="journal article" date="2022" name="bioRxiv">
        <title>Sequencing and chromosome-scale assembly of the giantPleurodeles waltlgenome.</title>
        <authorList>
            <person name="Brown T."/>
            <person name="Elewa A."/>
            <person name="Iarovenko S."/>
            <person name="Subramanian E."/>
            <person name="Araus A.J."/>
            <person name="Petzold A."/>
            <person name="Susuki M."/>
            <person name="Suzuki K.-i.T."/>
            <person name="Hayashi T."/>
            <person name="Toyoda A."/>
            <person name="Oliveira C."/>
            <person name="Osipova E."/>
            <person name="Leigh N.D."/>
            <person name="Simon A."/>
            <person name="Yun M.H."/>
        </authorList>
    </citation>
    <scope>NUCLEOTIDE SEQUENCE</scope>
    <source>
        <strain evidence="15">20211129_DDA</strain>
        <tissue evidence="15">Liver</tissue>
    </source>
</reference>
<dbReference type="Gene3D" id="1.20.1070.10">
    <property type="entry name" value="Rhodopsin 7-helix transmembrane proteins"/>
    <property type="match status" value="1"/>
</dbReference>
<evidence type="ECO:0000256" key="3">
    <source>
        <dbReference type="ARBA" id="ARBA00022475"/>
    </source>
</evidence>
<dbReference type="GO" id="GO:0010972">
    <property type="term" value="P:negative regulation of G2/M transition of mitotic cell cycle"/>
    <property type="evidence" value="ECO:0007669"/>
    <property type="project" value="TreeGrafter"/>
</dbReference>
<feature type="transmembrane region" description="Helical" evidence="13">
    <location>
        <begin position="186"/>
        <end position="207"/>
    </location>
</feature>
<sequence>MNNSTCCPSTDSPRCGIDFRTGRVIVVTVYSSVFLLGLITNLLTLWPIIQQVRQQKNVLGIYLLTLVTSDLLYILTLPLWVLYVFGGNVWTLGNKACALVAFVFYSNMYISVCLLCCISLDRYLAVVYPIRSLAFRSRRAAGATCTVVTIIVFAFHLGVTVGSGAQDGVSCYDTYPLQGSVAKFNYFRFVAGFLLPLVVLATSYLKIFQGVKQSSSLSKERKAKVKHLSIGVIVIFLLCFAPYHLLLLLRTAVFSSYADPDASCVFERKVHVYFSLALAMSSLNSALDPILYILVSDSVKEDLKRAFRCQTNLCQCAQAPTVTPGIKRAAEEKMHSPDNIATVLE</sequence>
<keyword evidence="3" id="KW-1003">Cell membrane</keyword>
<keyword evidence="11 12" id="KW-0807">Transducer</keyword>
<evidence type="ECO:0000256" key="6">
    <source>
        <dbReference type="ARBA" id="ARBA00023040"/>
    </source>
</evidence>
<evidence type="ECO:0000256" key="12">
    <source>
        <dbReference type="RuleBase" id="RU000688"/>
    </source>
</evidence>
<evidence type="ECO:0000256" key="11">
    <source>
        <dbReference type="ARBA" id="ARBA00023224"/>
    </source>
</evidence>
<feature type="transmembrane region" description="Helical" evidence="13">
    <location>
        <begin position="228"/>
        <end position="252"/>
    </location>
</feature>
<keyword evidence="10" id="KW-0325">Glycoprotein</keyword>
<feature type="transmembrane region" description="Helical" evidence="13">
    <location>
        <begin position="98"/>
        <end position="120"/>
    </location>
</feature>
<gene>
    <name evidence="15" type="ORF">NDU88_004464</name>
</gene>
<evidence type="ECO:0000256" key="5">
    <source>
        <dbReference type="ARBA" id="ARBA00022989"/>
    </source>
</evidence>
<dbReference type="FunFam" id="1.20.1070.10:FF:000065">
    <property type="entry name" value="G-protein coupled receptor 4"/>
    <property type="match status" value="1"/>
</dbReference>
<dbReference type="InterPro" id="IPR017452">
    <property type="entry name" value="GPCR_Rhodpsn_7TM"/>
</dbReference>
<accession>A0AAV7MU02</accession>
<keyword evidence="16" id="KW-1185">Reference proteome</keyword>
<feature type="transmembrane region" description="Helical" evidence="13">
    <location>
        <begin position="29"/>
        <end position="49"/>
    </location>
</feature>
<dbReference type="PRINTS" id="PR00237">
    <property type="entry name" value="GPCRRHODOPSN"/>
</dbReference>
<organism evidence="15 16">
    <name type="scientific">Pleurodeles waltl</name>
    <name type="common">Iberian ribbed newt</name>
    <dbReference type="NCBI Taxonomy" id="8319"/>
    <lineage>
        <taxon>Eukaryota</taxon>
        <taxon>Metazoa</taxon>
        <taxon>Chordata</taxon>
        <taxon>Craniata</taxon>
        <taxon>Vertebrata</taxon>
        <taxon>Euteleostomi</taxon>
        <taxon>Amphibia</taxon>
        <taxon>Batrachia</taxon>
        <taxon>Caudata</taxon>
        <taxon>Salamandroidea</taxon>
        <taxon>Salamandridae</taxon>
        <taxon>Pleurodelinae</taxon>
        <taxon>Pleurodeles</taxon>
    </lineage>
</organism>
<dbReference type="GO" id="GO:0005886">
    <property type="term" value="C:plasma membrane"/>
    <property type="evidence" value="ECO:0007669"/>
    <property type="project" value="UniProtKB-SubCell"/>
</dbReference>
<evidence type="ECO:0000256" key="13">
    <source>
        <dbReference type="SAM" id="Phobius"/>
    </source>
</evidence>
<keyword evidence="9 12" id="KW-0675">Receptor</keyword>
<dbReference type="PROSITE" id="PS50262">
    <property type="entry name" value="G_PROTEIN_RECEP_F1_2"/>
    <property type="match status" value="1"/>
</dbReference>
<dbReference type="GO" id="GO:0000082">
    <property type="term" value="P:G1/S transition of mitotic cell cycle"/>
    <property type="evidence" value="ECO:0007669"/>
    <property type="project" value="TreeGrafter"/>
</dbReference>
<dbReference type="GO" id="GO:0004930">
    <property type="term" value="F:G protein-coupled receptor activity"/>
    <property type="evidence" value="ECO:0007669"/>
    <property type="project" value="UniProtKB-KW"/>
</dbReference>
<dbReference type="PANTHER" id="PTHR24234:SF7">
    <property type="entry name" value="G-PROTEIN COUPLED RECEPTOR 132-RELATED"/>
    <property type="match status" value="1"/>
</dbReference>
<feature type="domain" description="G-protein coupled receptors family 1 profile" evidence="14">
    <location>
        <begin position="40"/>
        <end position="292"/>
    </location>
</feature>
<evidence type="ECO:0000256" key="8">
    <source>
        <dbReference type="ARBA" id="ARBA00023157"/>
    </source>
</evidence>
<evidence type="ECO:0000313" key="15">
    <source>
        <dbReference type="EMBL" id="KAJ1107067.1"/>
    </source>
</evidence>
<dbReference type="EMBL" id="JANPWB010000013">
    <property type="protein sequence ID" value="KAJ1107067.1"/>
    <property type="molecule type" value="Genomic_DNA"/>
</dbReference>
<proteinExistence type="inferred from homology"/>
<keyword evidence="7 13" id="KW-0472">Membrane</keyword>
<comment type="caution">
    <text evidence="15">The sequence shown here is derived from an EMBL/GenBank/DDBJ whole genome shotgun (WGS) entry which is preliminary data.</text>
</comment>
<evidence type="ECO:0000256" key="9">
    <source>
        <dbReference type="ARBA" id="ARBA00023170"/>
    </source>
</evidence>
<comment type="subcellular location">
    <subcellularLocation>
        <location evidence="1">Cell membrane</location>
        <topology evidence="1">Multi-pass membrane protein</topology>
    </subcellularLocation>
</comment>
<dbReference type="PANTHER" id="PTHR24234">
    <property type="entry name" value="LYSOPHOSPHATIDIC ACID RECEPTOR 5/SPHINGOSYLPHOSPHORYLCHOLINE RECEPTOR"/>
    <property type="match status" value="1"/>
</dbReference>
<keyword evidence="5 13" id="KW-1133">Transmembrane helix</keyword>